<feature type="region of interest" description="Disordered" evidence="1">
    <location>
        <begin position="42"/>
        <end position="72"/>
    </location>
</feature>
<evidence type="ECO:0000313" key="3">
    <source>
        <dbReference type="Proteomes" id="UP000031036"/>
    </source>
</evidence>
<name>A0A0B2VW19_TOXCA</name>
<reference evidence="2 3" key="1">
    <citation type="submission" date="2014-11" db="EMBL/GenBank/DDBJ databases">
        <title>Genetic blueprint of the zoonotic pathogen Toxocara canis.</title>
        <authorList>
            <person name="Zhu X.-Q."/>
            <person name="Korhonen P.K."/>
            <person name="Cai H."/>
            <person name="Young N.D."/>
            <person name="Nejsum P."/>
            <person name="von Samson-Himmelstjerna G."/>
            <person name="Boag P.R."/>
            <person name="Tan P."/>
            <person name="Li Q."/>
            <person name="Min J."/>
            <person name="Yang Y."/>
            <person name="Wang X."/>
            <person name="Fang X."/>
            <person name="Hall R.S."/>
            <person name="Hofmann A."/>
            <person name="Sternberg P.W."/>
            <person name="Jex A.R."/>
            <person name="Gasser R.B."/>
        </authorList>
    </citation>
    <scope>NUCLEOTIDE SEQUENCE [LARGE SCALE GENOMIC DNA]</scope>
    <source>
        <strain evidence="2">PN_DK_2014</strain>
    </source>
</reference>
<protein>
    <submittedName>
        <fullName evidence="2">Uncharacterized protein</fullName>
    </submittedName>
</protein>
<dbReference type="Proteomes" id="UP000031036">
    <property type="component" value="Unassembled WGS sequence"/>
</dbReference>
<evidence type="ECO:0000256" key="1">
    <source>
        <dbReference type="SAM" id="MobiDB-lite"/>
    </source>
</evidence>
<dbReference type="AlphaFoldDB" id="A0A0B2VW19"/>
<gene>
    <name evidence="2" type="ORF">Tcan_12205</name>
</gene>
<feature type="region of interest" description="Disordered" evidence="1">
    <location>
        <begin position="1"/>
        <end position="26"/>
    </location>
</feature>
<organism evidence="2 3">
    <name type="scientific">Toxocara canis</name>
    <name type="common">Canine roundworm</name>
    <dbReference type="NCBI Taxonomy" id="6265"/>
    <lineage>
        <taxon>Eukaryota</taxon>
        <taxon>Metazoa</taxon>
        <taxon>Ecdysozoa</taxon>
        <taxon>Nematoda</taxon>
        <taxon>Chromadorea</taxon>
        <taxon>Rhabditida</taxon>
        <taxon>Spirurina</taxon>
        <taxon>Ascaridomorpha</taxon>
        <taxon>Ascaridoidea</taxon>
        <taxon>Toxocaridae</taxon>
        <taxon>Toxocara</taxon>
    </lineage>
</organism>
<dbReference type="EMBL" id="JPKZ01000338">
    <property type="protein sequence ID" value="KHN87721.1"/>
    <property type="molecule type" value="Genomic_DNA"/>
</dbReference>
<comment type="caution">
    <text evidence="2">The sequence shown here is derived from an EMBL/GenBank/DDBJ whole genome shotgun (WGS) entry which is preliminary data.</text>
</comment>
<proteinExistence type="predicted"/>
<feature type="compositionally biased region" description="Polar residues" evidence="1">
    <location>
        <begin position="1"/>
        <end position="11"/>
    </location>
</feature>
<accession>A0A0B2VW19</accession>
<sequence length="106" mass="11466">MSPVVHSQRNPLGSYHSNDESTPLWASLPRQTSATGLQEVSGKLLPGRSGHRLSSVDGQVLNRRRSNGETEPLLGESTLRRWATVSSLLQRFSTSSLSCKLPPLGG</sequence>
<keyword evidence="3" id="KW-1185">Reference proteome</keyword>
<evidence type="ECO:0000313" key="2">
    <source>
        <dbReference type="EMBL" id="KHN87721.1"/>
    </source>
</evidence>